<organism evidence="2 3">
    <name type="scientific">Acidaminobacter hydrogenoformans DSM 2784</name>
    <dbReference type="NCBI Taxonomy" id="1120920"/>
    <lineage>
        <taxon>Bacteria</taxon>
        <taxon>Bacillati</taxon>
        <taxon>Bacillota</taxon>
        <taxon>Clostridia</taxon>
        <taxon>Peptostreptococcales</taxon>
        <taxon>Acidaminobacteraceae</taxon>
        <taxon>Acidaminobacter</taxon>
    </lineage>
</organism>
<dbReference type="PROSITE" id="PS51819">
    <property type="entry name" value="VOC"/>
    <property type="match status" value="1"/>
</dbReference>
<gene>
    <name evidence="2" type="ORF">SAMN03080599_00254</name>
</gene>
<dbReference type="InterPro" id="IPR037523">
    <property type="entry name" value="VOC_core"/>
</dbReference>
<sequence length="154" mass="16939">MMISSEKATTLQSQEVPIDLAFQSSCLAEPISIKTVFYVENLEASKQFYSTVLDQSPVVDTPGQIEFQLMPSVRLGLVPLKGIVHTLNLAVRHRPEGCMPACEISLKHQDPEACLVLFEAAGGKLIQPLKHMDWGEEVAYGLDPDGHMIAFSRA</sequence>
<evidence type="ECO:0000313" key="3">
    <source>
        <dbReference type="Proteomes" id="UP000199208"/>
    </source>
</evidence>
<accession>A0A1G5RRI5</accession>
<protein>
    <submittedName>
        <fullName evidence="2">Catechol 2,3-dioxygenase</fullName>
    </submittedName>
</protein>
<dbReference type="EMBL" id="FMWL01000001">
    <property type="protein sequence ID" value="SCZ76468.1"/>
    <property type="molecule type" value="Genomic_DNA"/>
</dbReference>
<evidence type="ECO:0000259" key="1">
    <source>
        <dbReference type="PROSITE" id="PS51819"/>
    </source>
</evidence>
<dbReference type="AlphaFoldDB" id="A0A1G5RRI5"/>
<dbReference type="SUPFAM" id="SSF54593">
    <property type="entry name" value="Glyoxalase/Bleomycin resistance protein/Dihydroxybiphenyl dioxygenase"/>
    <property type="match status" value="1"/>
</dbReference>
<dbReference type="InterPro" id="IPR029068">
    <property type="entry name" value="Glyas_Bleomycin-R_OHBP_Dase"/>
</dbReference>
<dbReference type="Pfam" id="PF12681">
    <property type="entry name" value="Glyoxalase_2"/>
    <property type="match status" value="1"/>
</dbReference>
<dbReference type="InterPro" id="IPR025870">
    <property type="entry name" value="Glyoxalase-like_dom"/>
</dbReference>
<dbReference type="GO" id="GO:0051213">
    <property type="term" value="F:dioxygenase activity"/>
    <property type="evidence" value="ECO:0007669"/>
    <property type="project" value="UniProtKB-KW"/>
</dbReference>
<dbReference type="Proteomes" id="UP000199208">
    <property type="component" value="Unassembled WGS sequence"/>
</dbReference>
<keyword evidence="2" id="KW-0223">Dioxygenase</keyword>
<dbReference type="OrthoDB" id="9796521at2"/>
<name>A0A1G5RRI5_9FIRM</name>
<feature type="domain" description="VOC" evidence="1">
    <location>
        <begin position="30"/>
        <end position="154"/>
    </location>
</feature>
<keyword evidence="2" id="KW-0560">Oxidoreductase</keyword>
<proteinExistence type="predicted"/>
<keyword evidence="3" id="KW-1185">Reference proteome</keyword>
<evidence type="ECO:0000313" key="2">
    <source>
        <dbReference type="EMBL" id="SCZ76468.1"/>
    </source>
</evidence>
<dbReference type="RefSeq" id="WP_092589066.1">
    <property type="nucleotide sequence ID" value="NZ_FMWL01000001.1"/>
</dbReference>
<dbReference type="STRING" id="1120920.SAMN03080599_00254"/>
<reference evidence="2 3" key="1">
    <citation type="submission" date="2016-10" db="EMBL/GenBank/DDBJ databases">
        <authorList>
            <person name="de Groot N.N."/>
        </authorList>
    </citation>
    <scope>NUCLEOTIDE SEQUENCE [LARGE SCALE GENOMIC DNA]</scope>
    <source>
        <strain evidence="2 3">DSM 2784</strain>
    </source>
</reference>
<dbReference type="Gene3D" id="3.10.180.10">
    <property type="entry name" value="2,3-Dihydroxybiphenyl 1,2-Dioxygenase, domain 1"/>
    <property type="match status" value="1"/>
</dbReference>